<dbReference type="InterPro" id="IPR003591">
    <property type="entry name" value="Leu-rich_rpt_typical-subtyp"/>
</dbReference>
<keyword evidence="14" id="KW-1185">Reference proteome</keyword>
<dbReference type="PANTHER" id="PTHR24369">
    <property type="entry name" value="ANTIGEN BSP, PUTATIVE-RELATED"/>
    <property type="match status" value="1"/>
</dbReference>
<evidence type="ECO:0000256" key="3">
    <source>
        <dbReference type="ARBA" id="ARBA00022692"/>
    </source>
</evidence>
<dbReference type="STRING" id="307972.A0A2G8LRC8"/>
<feature type="domain" description="Ig-like" evidence="12">
    <location>
        <begin position="232"/>
        <end position="321"/>
    </location>
</feature>
<evidence type="ECO:0000256" key="8">
    <source>
        <dbReference type="ARBA" id="ARBA00023157"/>
    </source>
</evidence>
<dbReference type="InterPro" id="IPR000483">
    <property type="entry name" value="Cys-rich_flank_reg_C"/>
</dbReference>
<dbReference type="GO" id="GO:0005886">
    <property type="term" value="C:plasma membrane"/>
    <property type="evidence" value="ECO:0007669"/>
    <property type="project" value="TreeGrafter"/>
</dbReference>
<organism evidence="13 14">
    <name type="scientific">Stichopus japonicus</name>
    <name type="common">Sea cucumber</name>
    <dbReference type="NCBI Taxonomy" id="307972"/>
    <lineage>
        <taxon>Eukaryota</taxon>
        <taxon>Metazoa</taxon>
        <taxon>Echinodermata</taxon>
        <taxon>Eleutherozoa</taxon>
        <taxon>Echinozoa</taxon>
        <taxon>Holothuroidea</taxon>
        <taxon>Aspidochirotacea</taxon>
        <taxon>Aspidochirotida</taxon>
        <taxon>Stichopodidae</taxon>
        <taxon>Apostichopus</taxon>
    </lineage>
</organism>
<dbReference type="PANTHER" id="PTHR24369:SF210">
    <property type="entry name" value="CHAOPTIN-RELATED"/>
    <property type="match status" value="1"/>
</dbReference>
<dbReference type="SMART" id="SM00082">
    <property type="entry name" value="LRRCT"/>
    <property type="match status" value="1"/>
</dbReference>
<dbReference type="InterPro" id="IPR013098">
    <property type="entry name" value="Ig_I-set"/>
</dbReference>
<evidence type="ECO:0000256" key="4">
    <source>
        <dbReference type="ARBA" id="ARBA00022729"/>
    </source>
</evidence>
<evidence type="ECO:0000256" key="7">
    <source>
        <dbReference type="ARBA" id="ARBA00023136"/>
    </source>
</evidence>
<keyword evidence="2" id="KW-0433">Leucine-rich repeat</keyword>
<keyword evidence="7 10" id="KW-0472">Membrane</keyword>
<dbReference type="PROSITE" id="PS50835">
    <property type="entry name" value="IG_LIKE"/>
    <property type="match status" value="1"/>
</dbReference>
<dbReference type="Gene3D" id="2.60.40.10">
    <property type="entry name" value="Immunoglobulins"/>
    <property type="match status" value="1"/>
</dbReference>
<proteinExistence type="predicted"/>
<dbReference type="SUPFAM" id="SSF48726">
    <property type="entry name" value="Immunoglobulin"/>
    <property type="match status" value="1"/>
</dbReference>
<dbReference type="EMBL" id="MRZV01000005">
    <property type="protein sequence ID" value="PIK62781.1"/>
    <property type="molecule type" value="Genomic_DNA"/>
</dbReference>
<dbReference type="InterPro" id="IPR013783">
    <property type="entry name" value="Ig-like_fold"/>
</dbReference>
<feature type="compositionally biased region" description="Polar residues" evidence="9">
    <location>
        <begin position="416"/>
        <end position="433"/>
    </location>
</feature>
<sequence>MMMLSYTGLLYIVILLPTNIASVSSSIQDCGITESSNHVLVDCSSIGLLQIPPKIPVTVTSLKLQNNSIDTIGASDLRDLLNLSQLDLSHNRISWIHDKALKVNLSLITHKTLIALNLRNNNISRIGSSFINREDGNFSSYHDLIELEHLDLGDNQLQTLPNEIFYALSLETVNLSGNPWRCDCHLKWLAKWLTVHRETTQPTEIEPTCGNSGPNIGKRIRRVEFNDFVCGPTPIPHSSTIFIREGALSEVLCPVSADPRPDIRWFVNGSLVTSNDVNEPMILQYVLVTQTLSIMLFPLNTQATYLLTCQANNTAGSLLISFLVQVVKSSDWKSKSHLSKLGTCFDDLTKLLAFSTVISGLVSVFTLSMIFHDKLKRYKRHRAQRNMYVMYRPPQTRGDHYTEPCYALLRQGQISTSATPHQRTTPEITRVENSQSSEVSDRSSQFSSYDSSGYLIVSDGENTGE</sequence>
<evidence type="ECO:0000256" key="10">
    <source>
        <dbReference type="SAM" id="Phobius"/>
    </source>
</evidence>
<keyword evidence="8" id="KW-1015">Disulfide bond</keyword>
<dbReference type="Pfam" id="PF07679">
    <property type="entry name" value="I-set"/>
    <property type="match status" value="1"/>
</dbReference>
<dbReference type="InterPro" id="IPR001611">
    <property type="entry name" value="Leu-rich_rpt"/>
</dbReference>
<evidence type="ECO:0000259" key="12">
    <source>
        <dbReference type="PROSITE" id="PS50835"/>
    </source>
</evidence>
<evidence type="ECO:0000313" key="13">
    <source>
        <dbReference type="EMBL" id="PIK62781.1"/>
    </source>
</evidence>
<keyword evidence="6 10" id="KW-1133">Transmembrane helix</keyword>
<reference evidence="13 14" key="1">
    <citation type="journal article" date="2017" name="PLoS Biol.">
        <title>The sea cucumber genome provides insights into morphological evolution and visceral regeneration.</title>
        <authorList>
            <person name="Zhang X."/>
            <person name="Sun L."/>
            <person name="Yuan J."/>
            <person name="Sun Y."/>
            <person name="Gao Y."/>
            <person name="Zhang L."/>
            <person name="Li S."/>
            <person name="Dai H."/>
            <person name="Hamel J.F."/>
            <person name="Liu C."/>
            <person name="Yu Y."/>
            <person name="Liu S."/>
            <person name="Lin W."/>
            <person name="Guo K."/>
            <person name="Jin S."/>
            <person name="Xu P."/>
            <person name="Storey K.B."/>
            <person name="Huan P."/>
            <person name="Zhang T."/>
            <person name="Zhou Y."/>
            <person name="Zhang J."/>
            <person name="Lin C."/>
            <person name="Li X."/>
            <person name="Xing L."/>
            <person name="Huo D."/>
            <person name="Sun M."/>
            <person name="Wang L."/>
            <person name="Mercier A."/>
            <person name="Li F."/>
            <person name="Yang H."/>
            <person name="Xiang J."/>
        </authorList>
    </citation>
    <scope>NUCLEOTIDE SEQUENCE [LARGE SCALE GENOMIC DNA]</scope>
    <source>
        <strain evidence="13">Shaxun</strain>
        <tissue evidence="13">Muscle</tissue>
    </source>
</reference>
<evidence type="ECO:0000256" key="6">
    <source>
        <dbReference type="ARBA" id="ARBA00022989"/>
    </source>
</evidence>
<evidence type="ECO:0000256" key="11">
    <source>
        <dbReference type="SAM" id="SignalP"/>
    </source>
</evidence>
<dbReference type="Pfam" id="PF00560">
    <property type="entry name" value="LRR_1"/>
    <property type="match status" value="2"/>
</dbReference>
<dbReference type="OrthoDB" id="6343311at2759"/>
<feature type="compositionally biased region" description="Low complexity" evidence="9">
    <location>
        <begin position="434"/>
        <end position="452"/>
    </location>
</feature>
<evidence type="ECO:0000256" key="5">
    <source>
        <dbReference type="ARBA" id="ARBA00022737"/>
    </source>
</evidence>
<gene>
    <name evidence="13" type="ORF">BSL78_00232</name>
</gene>
<protein>
    <recommendedName>
        <fullName evidence="12">Ig-like domain-containing protein</fullName>
    </recommendedName>
</protein>
<dbReference type="AlphaFoldDB" id="A0A2G8LRC8"/>
<dbReference type="Gene3D" id="3.80.10.10">
    <property type="entry name" value="Ribonuclease Inhibitor"/>
    <property type="match status" value="2"/>
</dbReference>
<evidence type="ECO:0000313" key="14">
    <source>
        <dbReference type="Proteomes" id="UP000230750"/>
    </source>
</evidence>
<keyword evidence="5" id="KW-0677">Repeat</keyword>
<dbReference type="InterPro" id="IPR036179">
    <property type="entry name" value="Ig-like_dom_sf"/>
</dbReference>
<feature type="signal peptide" evidence="11">
    <location>
        <begin position="1"/>
        <end position="25"/>
    </location>
</feature>
<comment type="subcellular location">
    <subcellularLocation>
        <location evidence="1">Membrane</location>
        <topology evidence="1">Single-pass membrane protein</topology>
    </subcellularLocation>
</comment>
<dbReference type="PROSITE" id="PS51450">
    <property type="entry name" value="LRR"/>
    <property type="match status" value="2"/>
</dbReference>
<feature type="chain" id="PRO_5013728607" description="Ig-like domain-containing protein" evidence="11">
    <location>
        <begin position="26"/>
        <end position="465"/>
    </location>
</feature>
<comment type="caution">
    <text evidence="13">The sequence shown here is derived from an EMBL/GenBank/DDBJ whole genome shotgun (WGS) entry which is preliminary data.</text>
</comment>
<feature type="transmembrane region" description="Helical" evidence="10">
    <location>
        <begin position="351"/>
        <end position="372"/>
    </location>
</feature>
<dbReference type="SMART" id="SM00369">
    <property type="entry name" value="LRR_TYP"/>
    <property type="match status" value="2"/>
</dbReference>
<name>A0A2G8LRC8_STIJA</name>
<keyword evidence="3 10" id="KW-0812">Transmembrane</keyword>
<evidence type="ECO:0000256" key="2">
    <source>
        <dbReference type="ARBA" id="ARBA00022614"/>
    </source>
</evidence>
<feature type="region of interest" description="Disordered" evidence="9">
    <location>
        <begin position="416"/>
        <end position="465"/>
    </location>
</feature>
<dbReference type="Proteomes" id="UP000230750">
    <property type="component" value="Unassembled WGS sequence"/>
</dbReference>
<dbReference type="SUPFAM" id="SSF52058">
    <property type="entry name" value="L domain-like"/>
    <property type="match status" value="1"/>
</dbReference>
<dbReference type="InterPro" id="IPR007110">
    <property type="entry name" value="Ig-like_dom"/>
</dbReference>
<keyword evidence="4 11" id="KW-0732">Signal</keyword>
<dbReference type="InterPro" id="IPR032675">
    <property type="entry name" value="LRR_dom_sf"/>
</dbReference>
<evidence type="ECO:0000256" key="9">
    <source>
        <dbReference type="SAM" id="MobiDB-lite"/>
    </source>
</evidence>
<dbReference type="InterPro" id="IPR050541">
    <property type="entry name" value="LRR_TM_domain-containing"/>
</dbReference>
<evidence type="ECO:0000256" key="1">
    <source>
        <dbReference type="ARBA" id="ARBA00004167"/>
    </source>
</evidence>
<accession>A0A2G8LRC8</accession>